<protein>
    <submittedName>
        <fullName evidence="2">13857_t:CDS:1</fullName>
    </submittedName>
</protein>
<feature type="non-terminal residue" evidence="2">
    <location>
        <position position="1"/>
    </location>
</feature>
<feature type="domain" description="PiggyBac transposable element-derived protein" evidence="1">
    <location>
        <begin position="13"/>
        <end position="134"/>
    </location>
</feature>
<dbReference type="AlphaFoldDB" id="A0A9N9J104"/>
<dbReference type="PANTHER" id="PTHR46599:SF3">
    <property type="entry name" value="PIGGYBAC TRANSPOSABLE ELEMENT-DERIVED PROTEIN 4"/>
    <property type="match status" value="1"/>
</dbReference>
<evidence type="ECO:0000313" key="2">
    <source>
        <dbReference type="EMBL" id="CAG8759319.1"/>
    </source>
</evidence>
<name>A0A9N9J104_9GLOM</name>
<evidence type="ECO:0000313" key="3">
    <source>
        <dbReference type="Proteomes" id="UP000789570"/>
    </source>
</evidence>
<dbReference type="Proteomes" id="UP000789570">
    <property type="component" value="Unassembled WGS sequence"/>
</dbReference>
<dbReference type="PANTHER" id="PTHR46599">
    <property type="entry name" value="PIGGYBAC TRANSPOSABLE ELEMENT-DERIVED PROTEIN 4"/>
    <property type="match status" value="1"/>
</dbReference>
<accession>A0A9N9J104</accession>
<dbReference type="InterPro" id="IPR029526">
    <property type="entry name" value="PGBD"/>
</dbReference>
<proteinExistence type="predicted"/>
<comment type="caution">
    <text evidence="2">The sequence shown here is derived from an EMBL/GenBank/DDBJ whole genome shotgun (WGS) entry which is preliminary data.</text>
</comment>
<dbReference type="OrthoDB" id="2409026at2759"/>
<reference evidence="2" key="1">
    <citation type="submission" date="2021-06" db="EMBL/GenBank/DDBJ databases">
        <authorList>
            <person name="Kallberg Y."/>
            <person name="Tangrot J."/>
            <person name="Rosling A."/>
        </authorList>
    </citation>
    <scope>NUCLEOTIDE SEQUENCE</scope>
    <source>
        <strain evidence="2">UK204</strain>
    </source>
</reference>
<keyword evidence="3" id="KW-1185">Reference proteome</keyword>
<evidence type="ECO:0000259" key="1">
    <source>
        <dbReference type="Pfam" id="PF13843"/>
    </source>
</evidence>
<organism evidence="2 3">
    <name type="scientific">Funneliformis caledonium</name>
    <dbReference type="NCBI Taxonomy" id="1117310"/>
    <lineage>
        <taxon>Eukaryota</taxon>
        <taxon>Fungi</taxon>
        <taxon>Fungi incertae sedis</taxon>
        <taxon>Mucoromycota</taxon>
        <taxon>Glomeromycotina</taxon>
        <taxon>Glomeromycetes</taxon>
        <taxon>Glomerales</taxon>
        <taxon>Glomeraceae</taxon>
        <taxon>Funneliformis</taxon>
    </lineage>
</organism>
<feature type="non-terminal residue" evidence="2">
    <location>
        <position position="274"/>
    </location>
</feature>
<dbReference type="Pfam" id="PF13843">
    <property type="entry name" value="DDE_Tnp_1_7"/>
    <property type="match status" value="1"/>
</dbReference>
<dbReference type="EMBL" id="CAJVPQ010021824">
    <property type="protein sequence ID" value="CAG8759319.1"/>
    <property type="molecule type" value="Genomic_DNA"/>
</dbReference>
<gene>
    <name evidence="2" type="ORF">FCALED_LOCUS16823</name>
</gene>
<sequence length="274" mass="31953">TPVVHIADIFKATPRQFFEQFMPVDFIMSVVIPSTNKSARECERGWSNLTWMEFMRFIGILTIMTYVKCANICDYWFIKQETAGVSLAFSQYMSHQRFRNIIKYLTLTDISANDDPFHFARQFHDELTKILQKLSYLVLTFAWMNQCANRWAKLIKFGSTDTCITLYNHGLYSILQIKKCCYWPKNIPSDIIDVLGDTYGLFVSQISKINNVDLTVCSIRDCKDIVLLASYSTTILRIEVNRYIKDYGNAIFCRPVIFDEYNEFRSAVDILNNL</sequence>